<name>A0A2H4VD45_9EURY</name>
<evidence type="ECO:0000313" key="4">
    <source>
        <dbReference type="Proteomes" id="UP000591058"/>
    </source>
</evidence>
<protein>
    <submittedName>
        <fullName evidence="1">Uncharacterized protein</fullName>
    </submittedName>
</protein>
<dbReference type="OrthoDB" id="376183at2157"/>
<dbReference type="AlphaFoldDB" id="A0A2H4VD45"/>
<dbReference type="Proteomes" id="UP000591058">
    <property type="component" value="Unassembled WGS sequence"/>
</dbReference>
<evidence type="ECO:0000313" key="3">
    <source>
        <dbReference type="Proteomes" id="UP000232806"/>
    </source>
</evidence>
<organism evidence="1 3">
    <name type="scientific">Methanobacterium subterraneum</name>
    <dbReference type="NCBI Taxonomy" id="59277"/>
    <lineage>
        <taxon>Archaea</taxon>
        <taxon>Methanobacteriati</taxon>
        <taxon>Methanobacteriota</taxon>
        <taxon>Methanomada group</taxon>
        <taxon>Methanobacteria</taxon>
        <taxon>Methanobacteriales</taxon>
        <taxon>Methanobacteriaceae</taxon>
        <taxon>Methanobacterium</taxon>
    </lineage>
</organism>
<gene>
    <name evidence="1" type="ORF">BK007_08445</name>
    <name evidence="2" type="ORF">HG719_10470</name>
</gene>
<accession>A0A2H4VD45</accession>
<reference evidence="1 3" key="1">
    <citation type="submission" date="2016-10" db="EMBL/GenBank/DDBJ databases">
        <title>Comparative genomics between deep and shallow subseafloor isolates.</title>
        <authorList>
            <person name="Ishii S."/>
            <person name="Miller J.R."/>
            <person name="Sutton G."/>
            <person name="Suzuki S."/>
            <person name="Methe B."/>
            <person name="Inagaki F."/>
            <person name="Imachi H."/>
        </authorList>
    </citation>
    <scope>NUCLEOTIDE SEQUENCE [LARGE SCALE GENOMIC DNA]</scope>
    <source>
        <strain evidence="1 3">MO-MB1</strain>
    </source>
</reference>
<evidence type="ECO:0000313" key="1">
    <source>
        <dbReference type="EMBL" id="AUB56023.1"/>
    </source>
</evidence>
<dbReference type="EMBL" id="CP017766">
    <property type="protein sequence ID" value="AUB56023.1"/>
    <property type="molecule type" value="Genomic_DNA"/>
</dbReference>
<dbReference type="Proteomes" id="UP000232806">
    <property type="component" value="Chromosome"/>
</dbReference>
<sequence length="222" mass="26730">MEKRHQEYLEYYQARLKKYEHNPLYPYSHESQDALYQAIANSKNLEEFGQKVENEQLALKSAIALVKDKETARMNFYQDLNEEIRSHAPLRILEFVDSVKTEAELINTVTEIEGEVNIEITLDLFTQEISHDLMMLEEIEVYQNAEVPEEWKEEINHDYPQELIDQGRKDWVEMVVPNAQQWDPHWKFNLDLIWEERHRRLIPIPDEILKKRVEQFKNYRGI</sequence>
<dbReference type="EMBL" id="JABBYL010000037">
    <property type="protein sequence ID" value="NMO10229.1"/>
    <property type="molecule type" value="Genomic_DNA"/>
</dbReference>
<reference evidence="2 4" key="2">
    <citation type="submission" date="2020-04" db="EMBL/GenBank/DDBJ databases">
        <title>Draft genome of Methanobacterium subterraneum isolated from animal feces.</title>
        <authorList>
            <person name="Ouboter H.T."/>
            <person name="Berger S."/>
            <person name="Gungor E."/>
            <person name="Jetten M.S.M."/>
            <person name="Welte C.U."/>
        </authorList>
    </citation>
    <scope>NUCLEOTIDE SEQUENCE [LARGE SCALE GENOMIC DNA]</scope>
    <source>
        <strain evidence="2">HO_2020</strain>
    </source>
</reference>
<proteinExistence type="predicted"/>
<dbReference type="GeneID" id="35122459"/>
<evidence type="ECO:0000313" key="2">
    <source>
        <dbReference type="EMBL" id="NMO10229.1"/>
    </source>
</evidence>
<dbReference type="RefSeq" id="WP_100905999.1">
    <property type="nucleotide sequence ID" value="NZ_CP017766.1"/>
</dbReference>